<dbReference type="InterPro" id="IPR051981">
    <property type="entry name" value="Glycosyltransf_32"/>
</dbReference>
<organism evidence="4 5">
    <name type="scientific">Daphnia galeata</name>
    <dbReference type="NCBI Taxonomy" id="27404"/>
    <lineage>
        <taxon>Eukaryota</taxon>
        <taxon>Metazoa</taxon>
        <taxon>Ecdysozoa</taxon>
        <taxon>Arthropoda</taxon>
        <taxon>Crustacea</taxon>
        <taxon>Branchiopoda</taxon>
        <taxon>Diplostraca</taxon>
        <taxon>Cladocera</taxon>
        <taxon>Anomopoda</taxon>
        <taxon>Daphniidae</taxon>
        <taxon>Daphnia</taxon>
    </lineage>
</organism>
<evidence type="ECO:0000256" key="1">
    <source>
        <dbReference type="ARBA" id="ARBA00009003"/>
    </source>
</evidence>
<reference evidence="4" key="1">
    <citation type="submission" date="2021-11" db="EMBL/GenBank/DDBJ databases">
        <authorList>
            <person name="Schell T."/>
        </authorList>
    </citation>
    <scope>NUCLEOTIDE SEQUENCE</scope>
    <source>
        <strain evidence="4">M5</strain>
    </source>
</reference>
<dbReference type="AlphaFoldDB" id="A0A8J2WJ39"/>
<dbReference type="Pfam" id="PF04572">
    <property type="entry name" value="Gb3_synth"/>
    <property type="match status" value="1"/>
</dbReference>
<dbReference type="InterPro" id="IPR007652">
    <property type="entry name" value="A1-4-GlycosylTfrase_dom"/>
</dbReference>
<dbReference type="PANTHER" id="PTHR12042">
    <property type="entry name" value="LACTOSYLCERAMIDE 4-ALPHA-GALACTOSYLTRANSFERASE ALPHA- 1,4-GALACTOSYLTRANSFERASE"/>
    <property type="match status" value="1"/>
</dbReference>
<keyword evidence="5" id="KW-1185">Reference proteome</keyword>
<dbReference type="PANTHER" id="PTHR12042:SF21">
    <property type="entry name" value="ALPHA1,4-GALACTOSYLTRANSFERASE 1-RELATED"/>
    <property type="match status" value="1"/>
</dbReference>
<gene>
    <name evidence="4" type="ORF">DGAL_LOCUS12203</name>
</gene>
<sequence>MTGTALEDGLRILTLNKYGEYYFGFGRHIRTVYRNVTDFRNFIAAESDDYLGSGVIHADFKHPIMELAVKDFATNYRAHVWGHNGPALLLRVLKSWCNADYLEMMDYVSCNGFNVLHYSSFYLVDYFEAAEEFFIHRLANKTGKPISLTDQVVGVHTWNKLTYNKPIYKNSTQYYAWLARTNCPAMFSILSHFINCITENFAR</sequence>
<dbReference type="Gene3D" id="3.90.550.20">
    <property type="match status" value="1"/>
</dbReference>
<name>A0A8J2WJ39_9CRUS</name>
<accession>A0A8J2WJ39</accession>
<dbReference type="Proteomes" id="UP000789390">
    <property type="component" value="Unassembled WGS sequence"/>
</dbReference>
<dbReference type="InterPro" id="IPR029044">
    <property type="entry name" value="Nucleotide-diphossugar_trans"/>
</dbReference>
<dbReference type="EMBL" id="CAKKLH010000287">
    <property type="protein sequence ID" value="CAH0108798.1"/>
    <property type="molecule type" value="Genomic_DNA"/>
</dbReference>
<feature type="domain" description="Alpha 1,4-glycosyltransferase" evidence="3">
    <location>
        <begin position="57"/>
        <end position="189"/>
    </location>
</feature>
<evidence type="ECO:0000313" key="4">
    <source>
        <dbReference type="EMBL" id="CAH0108798.1"/>
    </source>
</evidence>
<keyword evidence="2" id="KW-0808">Transferase</keyword>
<dbReference type="SUPFAM" id="SSF53448">
    <property type="entry name" value="Nucleotide-diphospho-sugar transferases"/>
    <property type="match status" value="1"/>
</dbReference>
<proteinExistence type="inferred from homology"/>
<dbReference type="GO" id="GO:0016758">
    <property type="term" value="F:hexosyltransferase activity"/>
    <property type="evidence" value="ECO:0007669"/>
    <property type="project" value="TreeGrafter"/>
</dbReference>
<dbReference type="OrthoDB" id="409543at2759"/>
<dbReference type="GO" id="GO:0016020">
    <property type="term" value="C:membrane"/>
    <property type="evidence" value="ECO:0007669"/>
    <property type="project" value="GOC"/>
</dbReference>
<comment type="caution">
    <text evidence="4">The sequence shown here is derived from an EMBL/GenBank/DDBJ whole genome shotgun (WGS) entry which is preliminary data.</text>
</comment>
<dbReference type="GO" id="GO:0006688">
    <property type="term" value="P:glycosphingolipid biosynthetic process"/>
    <property type="evidence" value="ECO:0007669"/>
    <property type="project" value="TreeGrafter"/>
</dbReference>
<evidence type="ECO:0000259" key="3">
    <source>
        <dbReference type="Pfam" id="PF04572"/>
    </source>
</evidence>
<evidence type="ECO:0000313" key="5">
    <source>
        <dbReference type="Proteomes" id="UP000789390"/>
    </source>
</evidence>
<protein>
    <recommendedName>
        <fullName evidence="3">Alpha 1,4-glycosyltransferase domain-containing protein</fullName>
    </recommendedName>
</protein>
<evidence type="ECO:0000256" key="2">
    <source>
        <dbReference type="ARBA" id="ARBA00022679"/>
    </source>
</evidence>
<comment type="similarity">
    <text evidence="1">Belongs to the glycosyltransferase 32 family.</text>
</comment>